<dbReference type="SUPFAM" id="SSF50249">
    <property type="entry name" value="Nucleic acid-binding proteins"/>
    <property type="match status" value="1"/>
</dbReference>
<dbReference type="PROSITE" id="PS00055">
    <property type="entry name" value="RIBOSOMAL_S12"/>
    <property type="match status" value="1"/>
</dbReference>
<dbReference type="PRINTS" id="PR01034">
    <property type="entry name" value="RIBOSOMALS12"/>
</dbReference>
<protein>
    <submittedName>
        <fullName evidence="6">Ribosomal protein S12</fullName>
    </submittedName>
</protein>
<feature type="region of interest" description="Disordered" evidence="5">
    <location>
        <begin position="1"/>
        <end position="26"/>
    </location>
</feature>
<sequence length="143" mass="16273">MATYKQAAKRKRKFRKPSLKYKNPTMSRTPILKKCPQAKGIVTRVTIMSPKKPNSAIRHVAKVTLNKGLRLTARIPGRGYLCVKYNRVLVCGGRANDLPGVGYTAIRGVYDFSPVVGKKRRRSVYGVQRPIGFTSFIRRKFRY</sequence>
<dbReference type="InterPro" id="IPR012340">
    <property type="entry name" value="NA-bd_OB-fold"/>
</dbReference>
<dbReference type="PANTHER" id="PTHR11652">
    <property type="entry name" value="30S RIBOSOMAL PROTEIN S12 FAMILY MEMBER"/>
    <property type="match status" value="1"/>
</dbReference>
<organism evidence="6">
    <name type="scientific">Strombidium sp</name>
    <dbReference type="NCBI Taxonomy" id="181122"/>
    <lineage>
        <taxon>Eukaryota</taxon>
        <taxon>Sar</taxon>
        <taxon>Alveolata</taxon>
        <taxon>Ciliophora</taxon>
        <taxon>Intramacronucleata</taxon>
        <taxon>Spirotrichea</taxon>
        <taxon>Oligotrichia</taxon>
        <taxon>Strombidiidae</taxon>
        <taxon>Strombidium</taxon>
    </lineage>
</organism>
<dbReference type="PIRSF" id="PIRSF002133">
    <property type="entry name" value="Ribosomal_S12/S23"/>
    <property type="match status" value="1"/>
</dbReference>
<comment type="similarity">
    <text evidence="1 4">Belongs to the universal ribosomal protein uS12 family.</text>
</comment>
<reference evidence="6" key="1">
    <citation type="submission" date="2020-05" db="EMBL/GenBank/DDBJ databases">
        <title>Characterization and comparative analysis of mitochondrial genomes of the highly differentiated ciliated protists shed light on the diversity and evolution of the linear molecular architecture.</title>
        <authorList>
            <person name="Zhang T."/>
            <person name="Li C."/>
            <person name="Zhang X."/>
            <person name="Wang C."/>
            <person name="Roger A.J."/>
            <person name="Song W."/>
            <person name="Gao F."/>
        </authorList>
    </citation>
    <scope>NUCLEOTIDE SEQUENCE</scope>
</reference>
<dbReference type="GO" id="GO:0006412">
    <property type="term" value="P:translation"/>
    <property type="evidence" value="ECO:0007669"/>
    <property type="project" value="InterPro"/>
</dbReference>
<keyword evidence="3 4" id="KW-0687">Ribonucleoprotein</keyword>
<dbReference type="EMBL" id="MT471315">
    <property type="protein sequence ID" value="QPL15910.1"/>
    <property type="molecule type" value="Genomic_DNA"/>
</dbReference>
<evidence type="ECO:0000256" key="3">
    <source>
        <dbReference type="ARBA" id="ARBA00023274"/>
    </source>
</evidence>
<geneLocation type="mitochondrion" evidence="6"/>
<accession>A0A7T0M4J8</accession>
<evidence type="ECO:0000313" key="6">
    <source>
        <dbReference type="EMBL" id="QPL15910.1"/>
    </source>
</evidence>
<dbReference type="AlphaFoldDB" id="A0A7T0M4J8"/>
<evidence type="ECO:0000256" key="5">
    <source>
        <dbReference type="SAM" id="MobiDB-lite"/>
    </source>
</evidence>
<keyword evidence="6" id="KW-0496">Mitochondrion</keyword>
<dbReference type="InterPro" id="IPR006032">
    <property type="entry name" value="Ribosomal_uS12"/>
</dbReference>
<evidence type="ECO:0000256" key="1">
    <source>
        <dbReference type="ARBA" id="ARBA00005657"/>
    </source>
</evidence>
<dbReference type="InterPro" id="IPR005679">
    <property type="entry name" value="Ribosomal_uS12_bac"/>
</dbReference>
<dbReference type="GO" id="GO:0015935">
    <property type="term" value="C:small ribosomal subunit"/>
    <property type="evidence" value="ECO:0007669"/>
    <property type="project" value="InterPro"/>
</dbReference>
<dbReference type="Gene3D" id="2.40.50.140">
    <property type="entry name" value="Nucleic acid-binding proteins"/>
    <property type="match status" value="1"/>
</dbReference>
<evidence type="ECO:0000256" key="4">
    <source>
        <dbReference type="RuleBase" id="RU003622"/>
    </source>
</evidence>
<dbReference type="Pfam" id="PF00164">
    <property type="entry name" value="Ribosom_S12_S23"/>
    <property type="match status" value="1"/>
</dbReference>
<name>A0A7T0M4J8_9SPIT</name>
<evidence type="ECO:0000256" key="2">
    <source>
        <dbReference type="ARBA" id="ARBA00022980"/>
    </source>
</evidence>
<gene>
    <name evidence="6" type="primary">rps12</name>
</gene>
<keyword evidence="2 4" id="KW-0689">Ribosomal protein</keyword>
<proteinExistence type="inferred from homology"/>
<feature type="compositionally biased region" description="Basic residues" evidence="5">
    <location>
        <begin position="7"/>
        <end position="19"/>
    </location>
</feature>
<dbReference type="GO" id="GO:0003735">
    <property type="term" value="F:structural constituent of ribosome"/>
    <property type="evidence" value="ECO:0007669"/>
    <property type="project" value="InterPro"/>
</dbReference>